<dbReference type="GO" id="GO:0004190">
    <property type="term" value="F:aspartic-type endopeptidase activity"/>
    <property type="evidence" value="ECO:0007669"/>
    <property type="project" value="UniProtKB-UniRule"/>
</dbReference>
<evidence type="ECO:0000256" key="1">
    <source>
        <dbReference type="ARBA" id="ARBA00006139"/>
    </source>
</evidence>
<keyword evidence="6 9" id="KW-0378">Hydrolase</keyword>
<feature type="transmembrane region" description="Helical" evidence="9">
    <location>
        <begin position="104"/>
        <end position="123"/>
    </location>
</feature>
<feature type="compositionally biased region" description="Basic and acidic residues" evidence="11">
    <location>
        <begin position="209"/>
        <end position="218"/>
    </location>
</feature>
<keyword evidence="5 9" id="KW-0064">Aspartyl protease</keyword>
<comment type="pathway">
    <text evidence="9">Protein modification; lipoprotein biosynthesis (signal peptide cleavage).</text>
</comment>
<comment type="caution">
    <text evidence="9">Lacks conserved residue(s) required for the propagation of feature annotation.</text>
</comment>
<dbReference type="STRING" id="417102.CA982_09040"/>
<evidence type="ECO:0000256" key="6">
    <source>
        <dbReference type="ARBA" id="ARBA00022801"/>
    </source>
</evidence>
<evidence type="ECO:0000256" key="3">
    <source>
        <dbReference type="ARBA" id="ARBA00022670"/>
    </source>
</evidence>
<dbReference type="Pfam" id="PF01252">
    <property type="entry name" value="Peptidase_A8"/>
    <property type="match status" value="1"/>
</dbReference>
<keyword evidence="2 9" id="KW-1003">Cell membrane</keyword>
<comment type="subcellular location">
    <subcellularLocation>
        <location evidence="9">Cell membrane</location>
        <topology evidence="9">Multi-pass membrane protein</topology>
    </subcellularLocation>
</comment>
<keyword evidence="13" id="KW-1185">Reference proteome</keyword>
<evidence type="ECO:0000256" key="10">
    <source>
        <dbReference type="RuleBase" id="RU004181"/>
    </source>
</evidence>
<keyword evidence="7 9" id="KW-1133">Transmembrane helix</keyword>
<sequence>MDNDAVDDQPLTDREHVDPHGSVEPGADTGPDDTDTSVRERSGRLPKVTLAVLGVALVILGLDQLTKTIAVATLDPARPVEIIGDFVTLRLIRNSGAAFSLATGYTWVLSIIALVVVLVIIRYSSRLRSWWWVAGLALVLGGAIGNLMDRIFRAPQPLQGHVVDFVSVGWWPVFNVADSAVVCGAILLVVLSALGFDYDGTRTGWAARRDRRDERDTAGPEGTEGGAHA</sequence>
<comment type="caution">
    <text evidence="12">The sequence shown here is derived from an EMBL/GenBank/DDBJ whole genome shotgun (WGS) entry which is preliminary data.</text>
</comment>
<evidence type="ECO:0000256" key="7">
    <source>
        <dbReference type="ARBA" id="ARBA00022989"/>
    </source>
</evidence>
<evidence type="ECO:0000256" key="4">
    <source>
        <dbReference type="ARBA" id="ARBA00022692"/>
    </source>
</evidence>
<protein>
    <recommendedName>
        <fullName evidence="9">Lipoprotein signal peptidase</fullName>
        <ecNumber evidence="9">3.4.23.36</ecNumber>
    </recommendedName>
    <alternativeName>
        <fullName evidence="9">Prolipoprotein signal peptidase</fullName>
    </alternativeName>
    <alternativeName>
        <fullName evidence="9">Signal peptidase II</fullName>
        <shortName evidence="9">SPase II</shortName>
    </alternativeName>
</protein>
<feature type="transmembrane region" description="Helical" evidence="9">
    <location>
        <begin position="168"/>
        <end position="194"/>
    </location>
</feature>
<feature type="active site" evidence="9">
    <location>
        <position position="178"/>
    </location>
</feature>
<dbReference type="HAMAP" id="MF_00161">
    <property type="entry name" value="LspA"/>
    <property type="match status" value="1"/>
</dbReference>
<feature type="active site" evidence="9">
    <location>
        <position position="164"/>
    </location>
</feature>
<dbReference type="InterPro" id="IPR001872">
    <property type="entry name" value="Peptidase_A8"/>
</dbReference>
<evidence type="ECO:0000256" key="2">
    <source>
        <dbReference type="ARBA" id="ARBA00022475"/>
    </source>
</evidence>
<comment type="catalytic activity">
    <reaction evidence="9">
        <text>Release of signal peptides from bacterial membrane prolipoproteins. Hydrolyzes -Xaa-Yaa-Zaa-|-(S,diacylglyceryl)Cys-, in which Xaa is hydrophobic (preferably Leu), and Yaa (Ala or Ser) and Zaa (Gly or Ala) have small, neutral side chains.</text>
        <dbReference type="EC" id="3.4.23.36"/>
    </reaction>
</comment>
<evidence type="ECO:0000313" key="13">
    <source>
        <dbReference type="Proteomes" id="UP000194632"/>
    </source>
</evidence>
<dbReference type="UniPathway" id="UPA00665"/>
<dbReference type="NCBIfam" id="TIGR00077">
    <property type="entry name" value="lspA"/>
    <property type="match status" value="1"/>
</dbReference>
<evidence type="ECO:0000256" key="9">
    <source>
        <dbReference type="HAMAP-Rule" id="MF_00161"/>
    </source>
</evidence>
<feature type="region of interest" description="Disordered" evidence="11">
    <location>
        <begin position="1"/>
        <end position="40"/>
    </location>
</feature>
<dbReference type="GO" id="GO:0005886">
    <property type="term" value="C:plasma membrane"/>
    <property type="evidence" value="ECO:0007669"/>
    <property type="project" value="UniProtKB-SubCell"/>
</dbReference>
<keyword evidence="3 9" id="KW-0645">Protease</keyword>
<keyword evidence="4 9" id="KW-0812">Transmembrane</keyword>
<dbReference type="PANTHER" id="PTHR33695:SF1">
    <property type="entry name" value="LIPOPROTEIN SIGNAL PEPTIDASE"/>
    <property type="match status" value="1"/>
</dbReference>
<feature type="compositionally biased region" description="Basic and acidic residues" evidence="11">
    <location>
        <begin position="11"/>
        <end position="21"/>
    </location>
</feature>
<comment type="function">
    <text evidence="9">This protein specifically catalyzes the removal of signal peptides from prolipoproteins.</text>
</comment>
<accession>A0A243QBT8</accession>
<feature type="transmembrane region" description="Helical" evidence="9">
    <location>
        <begin position="130"/>
        <end position="148"/>
    </location>
</feature>
<proteinExistence type="inferred from homology"/>
<keyword evidence="8 9" id="KW-0472">Membrane</keyword>
<dbReference type="AlphaFoldDB" id="A0A243QBT8"/>
<dbReference type="PANTHER" id="PTHR33695">
    <property type="entry name" value="LIPOPROTEIN SIGNAL PEPTIDASE"/>
    <property type="match status" value="1"/>
</dbReference>
<dbReference type="Proteomes" id="UP000194632">
    <property type="component" value="Unassembled WGS sequence"/>
</dbReference>
<gene>
    <name evidence="9" type="primary">lspA</name>
    <name evidence="12" type="ORF">CA982_09040</name>
</gene>
<evidence type="ECO:0000256" key="11">
    <source>
        <dbReference type="SAM" id="MobiDB-lite"/>
    </source>
</evidence>
<reference evidence="12 13" key="1">
    <citation type="submission" date="2017-05" db="EMBL/GenBank/DDBJ databases">
        <title>Biotechnological potential of actinobacteria isolated from South African environments.</title>
        <authorList>
            <person name="Le Roes-Hill M."/>
            <person name="Prins A."/>
            <person name="Durrell K.A."/>
        </authorList>
    </citation>
    <scope>NUCLEOTIDE SEQUENCE [LARGE SCALE GENOMIC DNA]</scope>
    <source>
        <strain evidence="12">BS2</strain>
    </source>
</reference>
<dbReference type="EMBL" id="NGFO01000008">
    <property type="protein sequence ID" value="OUC79211.1"/>
    <property type="molecule type" value="Genomic_DNA"/>
</dbReference>
<comment type="similarity">
    <text evidence="1 9 10">Belongs to the peptidase A8 family.</text>
</comment>
<organism evidence="12 13">
    <name type="scientific">Gordonia lacunae</name>
    <dbReference type="NCBI Taxonomy" id="417102"/>
    <lineage>
        <taxon>Bacteria</taxon>
        <taxon>Bacillati</taxon>
        <taxon>Actinomycetota</taxon>
        <taxon>Actinomycetes</taxon>
        <taxon>Mycobacteriales</taxon>
        <taxon>Gordoniaceae</taxon>
        <taxon>Gordonia</taxon>
    </lineage>
</organism>
<dbReference type="PRINTS" id="PR00781">
    <property type="entry name" value="LIPOSIGPTASE"/>
</dbReference>
<dbReference type="EC" id="3.4.23.36" evidence="9"/>
<dbReference type="GO" id="GO:0006508">
    <property type="term" value="P:proteolysis"/>
    <property type="evidence" value="ECO:0007669"/>
    <property type="project" value="UniProtKB-KW"/>
</dbReference>
<name>A0A243QBT8_9ACTN</name>
<evidence type="ECO:0000313" key="12">
    <source>
        <dbReference type="EMBL" id="OUC79211.1"/>
    </source>
</evidence>
<feature type="region of interest" description="Disordered" evidence="11">
    <location>
        <begin position="209"/>
        <end position="229"/>
    </location>
</feature>
<evidence type="ECO:0000256" key="5">
    <source>
        <dbReference type="ARBA" id="ARBA00022750"/>
    </source>
</evidence>
<evidence type="ECO:0000256" key="8">
    <source>
        <dbReference type="ARBA" id="ARBA00023136"/>
    </source>
</evidence>